<gene>
    <name evidence="2" type="ordered locus">AM1_A0035</name>
</gene>
<name>A8ZK44_ACAM1</name>
<feature type="region of interest" description="Disordered" evidence="1">
    <location>
        <begin position="552"/>
        <end position="589"/>
    </location>
</feature>
<dbReference type="RefSeq" id="WP_012166547.1">
    <property type="nucleotide sequence ID" value="NC_009926.1"/>
</dbReference>
<feature type="region of interest" description="Disordered" evidence="1">
    <location>
        <begin position="1"/>
        <end position="29"/>
    </location>
</feature>
<dbReference type="EMBL" id="CP000838">
    <property type="protein sequence ID" value="ABW31544.1"/>
    <property type="molecule type" value="Genomic_DNA"/>
</dbReference>
<organism evidence="2 3">
    <name type="scientific">Acaryochloris marina (strain MBIC 11017)</name>
    <dbReference type="NCBI Taxonomy" id="329726"/>
    <lineage>
        <taxon>Bacteria</taxon>
        <taxon>Bacillati</taxon>
        <taxon>Cyanobacteriota</taxon>
        <taxon>Cyanophyceae</taxon>
        <taxon>Acaryochloridales</taxon>
        <taxon>Acaryochloridaceae</taxon>
        <taxon>Acaryochloris</taxon>
    </lineage>
</organism>
<accession>A8ZK44</accession>
<protein>
    <submittedName>
        <fullName evidence="2">Uncharacterized protein</fullName>
    </submittedName>
</protein>
<proteinExistence type="predicted"/>
<keyword evidence="3" id="KW-1185">Reference proteome</keyword>
<dbReference type="KEGG" id="amr:AM1_A0035"/>
<feature type="compositionally biased region" description="Basic residues" evidence="1">
    <location>
        <begin position="562"/>
        <end position="573"/>
    </location>
</feature>
<reference evidence="2 3" key="1">
    <citation type="journal article" date="2008" name="Proc. Natl. Acad. Sci. U.S.A.">
        <title>Niche adaptation and genome expansion in the chlorophyll d-producing cyanobacterium Acaryochloris marina.</title>
        <authorList>
            <person name="Swingley W.D."/>
            <person name="Chen M."/>
            <person name="Cheung P.C."/>
            <person name="Conrad A.L."/>
            <person name="Dejesa L.C."/>
            <person name="Hao J."/>
            <person name="Honchak B.M."/>
            <person name="Karbach L.E."/>
            <person name="Kurdoglu A."/>
            <person name="Lahiri S."/>
            <person name="Mastrian S.D."/>
            <person name="Miyashita H."/>
            <person name="Page L."/>
            <person name="Ramakrishna P."/>
            <person name="Satoh S."/>
            <person name="Sattley W.M."/>
            <person name="Shimada Y."/>
            <person name="Taylor H.L."/>
            <person name="Tomo T."/>
            <person name="Tsuchiya T."/>
            <person name="Wang Z.T."/>
            <person name="Raymond J."/>
            <person name="Mimuro M."/>
            <person name="Blankenship R.E."/>
            <person name="Touchman J.W."/>
        </authorList>
    </citation>
    <scope>NUCLEOTIDE SEQUENCE [LARGE SCALE GENOMIC DNA]</scope>
    <source>
        <strain evidence="3">MBIC 11017</strain>
        <plasmid evidence="3">Plasmid pREB1</plasmid>
    </source>
</reference>
<evidence type="ECO:0000313" key="3">
    <source>
        <dbReference type="Proteomes" id="UP000000268"/>
    </source>
</evidence>
<evidence type="ECO:0000313" key="2">
    <source>
        <dbReference type="EMBL" id="ABW31544.1"/>
    </source>
</evidence>
<sequence>MLQRQHGSPSHVPDYVFQHPRRPKHDPLPADPLGQRLALLFPNGWDWIFASVPEQGNPVDWETVKKFPLSPVELWSLHQDPDCLIGVRPNAQTRWLVLDIDKDSRYHPTSAPHWLPKIRHALEEIGICRSLLCQSSHSGGLHLYLPLPESVSSFWLSVCIKLNLEAEGVKFCGGQCELYPNPKRYVPKGKGYSLFAAFRLPMQPGSGFHPLDTDLNPLPWFLEDWLDCFELCADGQDMGRLHHAIADAQQNFKVRKSGNASSLATWQERIHEEKSQGWTGPGQTNEKLKIIACEARVFLGMDSSEQIAEYVCQTAQNTPGFNEHCRHQHEIERRSYEVATWTMRYYWPAGSAPARDAKYNDKQVAPADFGYHQSKREAAQNRIKKAVFELRRVSKLPPGITARASAIAKLAHTSQKTLYRKSNLELWHPHHLPPEPPQKALDPLQEGTITQLCSNNTHFLNQRKLELYLLKDLLQLYIYVGFVIMTMRIQAAVALALKGQRAAKAALVNSEDLDRGGLGGNSKVIPIQNWDQLHLSLPPGLQQKISKAKRQQQRELEYEQRRRQRVKARKSQRKALSEANAELRPQNQEQLPLQLITNGEQPIEREARLSEREEFDHWYQLAMQCKLVADYSWRDGEYWVLAEEQWQPYTELSAVFTLRAMERMFGVCLDLKGDTDGFP</sequence>
<dbReference type="AlphaFoldDB" id="A8ZK44"/>
<dbReference type="Proteomes" id="UP000000268">
    <property type="component" value="Plasmid pREB1"/>
</dbReference>
<keyword evidence="2" id="KW-0614">Plasmid</keyword>
<dbReference type="HOGENOM" id="CLU_408069_0_0_3"/>
<dbReference type="OrthoDB" id="425592at2"/>
<evidence type="ECO:0000256" key="1">
    <source>
        <dbReference type="SAM" id="MobiDB-lite"/>
    </source>
</evidence>
<feature type="compositionally biased region" description="Basic and acidic residues" evidence="1">
    <location>
        <begin position="552"/>
        <end position="561"/>
    </location>
</feature>
<geneLocation type="plasmid" evidence="2 3">
    <name>pREB1</name>
</geneLocation>